<evidence type="ECO:0000256" key="6">
    <source>
        <dbReference type="RuleBase" id="RU003968"/>
    </source>
</evidence>
<sequence>MEAKEYDYIVVGSGPAGCVMAEKLSESGASVLLLEAGENRDEDELIVSPSANLYRHFPEYFWWGASVPQDGVGGKDFPLTGGRVLGGGSSVNGEMYVRPTPYVLEQWARVGGPQWSPGQATQVFQQLEDYEAPNVDPAVRGERGRLRIRESYPETPALVDKLVTAFERAVGFGPVADYNDPATPLGPFGGWQLYQFPNGNRASASACFLSADVMTPEGGGVDGRRLTVRFQATATKVLFDDAKRAYGVRYLEDGETREAHAAKKVVVCAGLRSAQLLMLSGIGPAEVLERAGVPAVCVNEHVGRHLMDDAYTGAVFSVNGHDVAQLASSDPHAKQHGGAFFPSPDGTGAAGERSIQVIATGVTPEVLYLGVLCVNPKSRGTLEIQSDDPLKIMRGDFGFLSNDADVAVLMEALRTYIAPMAEELAAIDASYQLLSPASDVLADDGKLEAYVRSSFIHTYHDQGALRMGAEGDAVVDGWGAVHGVRDLVVADASIVPYHVDGNTSAAVYLIGATVAQHLLEEAGA</sequence>
<dbReference type="AlphaFoldDB" id="A0A3N0IUU9"/>
<evidence type="ECO:0000256" key="1">
    <source>
        <dbReference type="ARBA" id="ARBA00001974"/>
    </source>
</evidence>
<name>A0A3N0IUU9_9ACTN</name>
<dbReference type="Pfam" id="PF05199">
    <property type="entry name" value="GMC_oxred_C"/>
    <property type="match status" value="1"/>
</dbReference>
<dbReference type="RefSeq" id="WP_114547645.1">
    <property type="nucleotide sequence ID" value="NZ_PPTT01000037.1"/>
</dbReference>
<evidence type="ECO:0000313" key="10">
    <source>
        <dbReference type="Proteomes" id="UP000253817"/>
    </source>
</evidence>
<evidence type="ECO:0000313" key="9">
    <source>
        <dbReference type="EMBL" id="RNM40466.1"/>
    </source>
</evidence>
<dbReference type="EMBL" id="QICC01000080">
    <property type="protein sequence ID" value="RNM40466.1"/>
    <property type="molecule type" value="Genomic_DNA"/>
</dbReference>
<dbReference type="InterPro" id="IPR007867">
    <property type="entry name" value="GMC_OxRtase_C"/>
</dbReference>
<reference evidence="9" key="3">
    <citation type="journal article" date="2019" name="Microbiol. Resour. Announc.">
        <title>Draft Genome Sequences of Type Strains of Gordonibacter faecihominis, Paraeggerthella hongkongensis, Parvibacter caecicola,Slackia equolifaciens, Slackia faecicanis, and Slackia isoflavoniconvertens.</title>
        <authorList>
            <person name="Danylec N."/>
            <person name="Stoll D.A."/>
            <person name="Dotsch A."/>
            <person name="Huch M."/>
        </authorList>
    </citation>
    <scope>NUCLEOTIDE SEQUENCE</scope>
    <source>
        <strain evidence="9">DSM 16107</strain>
    </source>
</reference>
<keyword evidence="3 6" id="KW-0285">Flavoprotein</keyword>
<evidence type="ECO:0000256" key="2">
    <source>
        <dbReference type="ARBA" id="ARBA00010790"/>
    </source>
</evidence>
<dbReference type="InterPro" id="IPR000172">
    <property type="entry name" value="GMC_OxRdtase_N"/>
</dbReference>
<evidence type="ECO:0000313" key="11">
    <source>
        <dbReference type="Proteomes" id="UP000270112"/>
    </source>
</evidence>
<reference evidence="8 10" key="1">
    <citation type="journal article" date="2018" name="Elife">
        <title>Discovery and characterization of a prevalent human gut bacterial enzyme sufficient for the inactivation of a family of plant toxins.</title>
        <authorList>
            <person name="Koppel N."/>
            <person name="Bisanz J.E."/>
            <person name="Pandelia M.E."/>
            <person name="Turnbaugh P.J."/>
            <person name="Balskus E.P."/>
        </authorList>
    </citation>
    <scope>NUCLEOTIDE SEQUENCE [LARGE SCALE GENOMIC DNA]</scope>
    <source>
        <strain evidence="8 10">DSM 16107</strain>
    </source>
</reference>
<evidence type="ECO:0000256" key="3">
    <source>
        <dbReference type="ARBA" id="ARBA00022630"/>
    </source>
</evidence>
<feature type="binding site" evidence="5">
    <location>
        <position position="84"/>
    </location>
    <ligand>
        <name>FAD</name>
        <dbReference type="ChEBI" id="CHEBI:57692"/>
    </ligand>
</feature>
<evidence type="ECO:0000313" key="8">
    <source>
        <dbReference type="EMBL" id="RDB65442.1"/>
    </source>
</evidence>
<dbReference type="PANTHER" id="PTHR11552">
    <property type="entry name" value="GLUCOSE-METHANOL-CHOLINE GMC OXIDOREDUCTASE"/>
    <property type="match status" value="1"/>
</dbReference>
<dbReference type="Proteomes" id="UP000270112">
    <property type="component" value="Unassembled WGS sequence"/>
</dbReference>
<dbReference type="GO" id="GO:0050660">
    <property type="term" value="F:flavin adenine dinucleotide binding"/>
    <property type="evidence" value="ECO:0007669"/>
    <property type="project" value="InterPro"/>
</dbReference>
<feature type="domain" description="Glucose-methanol-choline oxidoreductase N-terminal" evidence="7">
    <location>
        <begin position="82"/>
        <end position="105"/>
    </location>
</feature>
<organism evidence="9 11">
    <name type="scientific">Eggerthella sinensis</name>
    <dbReference type="NCBI Taxonomy" id="242230"/>
    <lineage>
        <taxon>Bacteria</taxon>
        <taxon>Bacillati</taxon>
        <taxon>Actinomycetota</taxon>
        <taxon>Coriobacteriia</taxon>
        <taxon>Eggerthellales</taxon>
        <taxon>Eggerthellaceae</taxon>
        <taxon>Eggerthella</taxon>
    </lineage>
</organism>
<gene>
    <name evidence="8" type="ORF">C1876_15600</name>
    <name evidence="9" type="ORF">DMP09_14200</name>
</gene>
<dbReference type="Gene3D" id="3.30.410.40">
    <property type="match status" value="1"/>
</dbReference>
<reference evidence="11" key="2">
    <citation type="submission" date="2018-05" db="EMBL/GenBank/DDBJ databases">
        <title>Genome Sequencing of selected type strains of the family Eggerthellaceae.</title>
        <authorList>
            <person name="Danylec N."/>
            <person name="Stoll D.A."/>
            <person name="Doetsch A."/>
            <person name="Huch M."/>
        </authorList>
    </citation>
    <scope>NUCLEOTIDE SEQUENCE [LARGE SCALE GENOMIC DNA]</scope>
    <source>
        <strain evidence="11">DSM 16107</strain>
    </source>
</reference>
<dbReference type="PROSITE" id="PS00623">
    <property type="entry name" value="GMC_OXRED_1"/>
    <property type="match status" value="1"/>
</dbReference>
<dbReference type="InterPro" id="IPR036188">
    <property type="entry name" value="FAD/NAD-bd_sf"/>
</dbReference>
<comment type="cofactor">
    <cofactor evidence="1 5">
        <name>FAD</name>
        <dbReference type="ChEBI" id="CHEBI:57692"/>
    </cofactor>
</comment>
<accession>A0A3N0IUU9</accession>
<dbReference type="EMBL" id="PPTT01000037">
    <property type="protein sequence ID" value="RDB65442.1"/>
    <property type="molecule type" value="Genomic_DNA"/>
</dbReference>
<keyword evidence="4 5" id="KW-0274">FAD</keyword>
<comment type="caution">
    <text evidence="9">The sequence shown here is derived from an EMBL/GenBank/DDBJ whole genome shotgun (WGS) entry which is preliminary data.</text>
</comment>
<proteinExistence type="inferred from homology"/>
<dbReference type="GO" id="GO:0016614">
    <property type="term" value="F:oxidoreductase activity, acting on CH-OH group of donors"/>
    <property type="evidence" value="ECO:0007669"/>
    <property type="project" value="InterPro"/>
</dbReference>
<evidence type="ECO:0000259" key="7">
    <source>
        <dbReference type="PROSITE" id="PS00623"/>
    </source>
</evidence>
<comment type="similarity">
    <text evidence="2 6">Belongs to the GMC oxidoreductase family.</text>
</comment>
<dbReference type="Gene3D" id="3.50.50.60">
    <property type="entry name" value="FAD/NAD(P)-binding domain"/>
    <property type="match status" value="1"/>
</dbReference>
<keyword evidence="10" id="KW-1185">Reference proteome</keyword>
<dbReference type="PIRSF" id="PIRSF000137">
    <property type="entry name" value="Alcohol_oxidase"/>
    <property type="match status" value="1"/>
</dbReference>
<dbReference type="InterPro" id="IPR012132">
    <property type="entry name" value="GMC_OxRdtase"/>
</dbReference>
<evidence type="ECO:0000256" key="5">
    <source>
        <dbReference type="PIRSR" id="PIRSR000137-2"/>
    </source>
</evidence>
<dbReference type="Proteomes" id="UP000253817">
    <property type="component" value="Unassembled WGS sequence"/>
</dbReference>
<dbReference type="OrthoDB" id="9785276at2"/>
<dbReference type="PANTHER" id="PTHR11552:SF147">
    <property type="entry name" value="CHOLINE DEHYDROGENASE, MITOCHONDRIAL"/>
    <property type="match status" value="1"/>
</dbReference>
<evidence type="ECO:0000256" key="4">
    <source>
        <dbReference type="ARBA" id="ARBA00022827"/>
    </source>
</evidence>
<protein>
    <submittedName>
        <fullName evidence="9">Dehydrogenase</fullName>
    </submittedName>
</protein>
<dbReference type="Pfam" id="PF00732">
    <property type="entry name" value="GMC_oxred_N"/>
    <property type="match status" value="1"/>
</dbReference>
<dbReference type="SUPFAM" id="SSF51905">
    <property type="entry name" value="FAD/NAD(P)-binding domain"/>
    <property type="match status" value="1"/>
</dbReference>
<dbReference type="SUPFAM" id="SSF54373">
    <property type="entry name" value="FAD-linked reductases, C-terminal domain"/>
    <property type="match status" value="1"/>
</dbReference>